<evidence type="ECO:0000313" key="1">
    <source>
        <dbReference type="EMBL" id="GEL20556.1"/>
    </source>
</evidence>
<comment type="caution">
    <text evidence="1">The sequence shown here is derived from an EMBL/GenBank/DDBJ whole genome shotgun (WGS) entry which is preliminary data.</text>
</comment>
<gene>
    <name evidence="1" type="ORF">PA7_43930</name>
</gene>
<evidence type="ECO:0000313" key="2">
    <source>
        <dbReference type="Proteomes" id="UP000321328"/>
    </source>
</evidence>
<protein>
    <submittedName>
        <fullName evidence="1">Uncharacterized protein</fullName>
    </submittedName>
</protein>
<reference evidence="1 2" key="1">
    <citation type="submission" date="2019-07" db="EMBL/GenBank/DDBJ databases">
        <title>Whole genome shotgun sequence of Pseudonocardia asaccharolytica NBRC 16224.</title>
        <authorList>
            <person name="Hosoyama A."/>
            <person name="Uohara A."/>
            <person name="Ohji S."/>
            <person name="Ichikawa N."/>
        </authorList>
    </citation>
    <scope>NUCLEOTIDE SEQUENCE [LARGE SCALE GENOMIC DNA]</scope>
    <source>
        <strain evidence="1 2">NBRC 16224</strain>
    </source>
</reference>
<name>A0A511D6Y8_9PSEU</name>
<dbReference type="AlphaFoldDB" id="A0A511D6Y8"/>
<proteinExistence type="predicted"/>
<dbReference type="Proteomes" id="UP000321328">
    <property type="component" value="Unassembled WGS sequence"/>
</dbReference>
<accession>A0A511D6Y8</accession>
<dbReference type="STRING" id="1123024.GCA_000423625_04864"/>
<sequence>MTGRSLIPLFNPTHDQDAYSALIMGMIGRLVTGRPGITSVDVDAWMADLRERGADDDYLFSVNRYCFVAAAE</sequence>
<keyword evidence="2" id="KW-1185">Reference proteome</keyword>
<organism evidence="1 2">
    <name type="scientific">Pseudonocardia asaccharolytica DSM 44247 = NBRC 16224</name>
    <dbReference type="NCBI Taxonomy" id="1123024"/>
    <lineage>
        <taxon>Bacteria</taxon>
        <taxon>Bacillati</taxon>
        <taxon>Actinomycetota</taxon>
        <taxon>Actinomycetes</taxon>
        <taxon>Pseudonocardiales</taxon>
        <taxon>Pseudonocardiaceae</taxon>
        <taxon>Pseudonocardia</taxon>
    </lineage>
</organism>
<dbReference type="OrthoDB" id="3636702at2"/>
<dbReference type="RefSeq" id="WP_028931962.1">
    <property type="nucleotide sequence ID" value="NZ_AUII01000048.1"/>
</dbReference>
<dbReference type="EMBL" id="BJVI01000077">
    <property type="protein sequence ID" value="GEL20556.1"/>
    <property type="molecule type" value="Genomic_DNA"/>
</dbReference>